<dbReference type="PANTHER" id="PTHR30572:SF18">
    <property type="entry name" value="ABC-TYPE MACROLIDE FAMILY EXPORT SYSTEM PERMEASE COMPONENT 2"/>
    <property type="match status" value="1"/>
</dbReference>
<evidence type="ECO:0000256" key="2">
    <source>
        <dbReference type="ARBA" id="ARBA00022475"/>
    </source>
</evidence>
<comment type="subcellular location">
    <subcellularLocation>
        <location evidence="1">Cell membrane</location>
        <topology evidence="1">Multi-pass membrane protein</topology>
    </subcellularLocation>
</comment>
<feature type="transmembrane region" description="Helical" evidence="6">
    <location>
        <begin position="430"/>
        <end position="450"/>
    </location>
</feature>
<feature type="transmembrane region" description="Helical" evidence="6">
    <location>
        <begin position="378"/>
        <end position="404"/>
    </location>
</feature>
<keyword evidence="2" id="KW-1003">Cell membrane</keyword>
<proteinExistence type="predicted"/>
<evidence type="ECO:0000256" key="3">
    <source>
        <dbReference type="ARBA" id="ARBA00022692"/>
    </source>
</evidence>
<feature type="transmembrane region" description="Helical" evidence="6">
    <location>
        <begin position="21"/>
        <end position="42"/>
    </location>
</feature>
<keyword evidence="10" id="KW-1185">Reference proteome</keyword>
<evidence type="ECO:0000259" key="7">
    <source>
        <dbReference type="Pfam" id="PF02687"/>
    </source>
</evidence>
<feature type="transmembrane region" description="Helical" evidence="6">
    <location>
        <begin position="336"/>
        <end position="358"/>
    </location>
</feature>
<dbReference type="EMBL" id="JAERRB010000007">
    <property type="protein sequence ID" value="MBL0743442.1"/>
    <property type="molecule type" value="Genomic_DNA"/>
</dbReference>
<keyword evidence="3 6" id="KW-0812">Transmembrane</keyword>
<keyword evidence="4 6" id="KW-1133">Transmembrane helix</keyword>
<feature type="transmembrane region" description="Helical" evidence="6">
    <location>
        <begin position="285"/>
        <end position="307"/>
    </location>
</feature>
<evidence type="ECO:0000313" key="9">
    <source>
        <dbReference type="EMBL" id="MBL0743442.1"/>
    </source>
</evidence>
<protein>
    <submittedName>
        <fullName evidence="9">ABC transporter permease</fullName>
    </submittedName>
</protein>
<feature type="domain" description="MacB-like periplasmic core" evidence="8">
    <location>
        <begin position="20"/>
        <end position="243"/>
    </location>
</feature>
<dbReference type="Proteomes" id="UP000613030">
    <property type="component" value="Unassembled WGS sequence"/>
</dbReference>
<dbReference type="Pfam" id="PF02687">
    <property type="entry name" value="FtsX"/>
    <property type="match status" value="2"/>
</dbReference>
<dbReference type="InterPro" id="IPR003838">
    <property type="entry name" value="ABC3_permease_C"/>
</dbReference>
<feature type="domain" description="ABC3 transporter permease C-terminal" evidence="7">
    <location>
        <begin position="292"/>
        <end position="408"/>
    </location>
</feature>
<keyword evidence="5 6" id="KW-0472">Membrane</keyword>
<feature type="transmembrane region" description="Helical" evidence="6">
    <location>
        <begin position="719"/>
        <end position="739"/>
    </location>
</feature>
<evidence type="ECO:0000256" key="6">
    <source>
        <dbReference type="SAM" id="Phobius"/>
    </source>
</evidence>
<evidence type="ECO:0000256" key="1">
    <source>
        <dbReference type="ARBA" id="ARBA00004651"/>
    </source>
</evidence>
<evidence type="ECO:0000259" key="8">
    <source>
        <dbReference type="Pfam" id="PF12704"/>
    </source>
</evidence>
<name>A0ABS1KW35_9BACT</name>
<reference evidence="9 10" key="1">
    <citation type="submission" date="2021-01" db="EMBL/GenBank/DDBJ databases">
        <title>Chryseolinea sp. Jin1 Genome sequencing and assembly.</title>
        <authorList>
            <person name="Kim I."/>
        </authorList>
    </citation>
    <scope>NUCLEOTIDE SEQUENCE [LARGE SCALE GENOMIC DNA]</scope>
    <source>
        <strain evidence="9 10">Jin1</strain>
    </source>
</reference>
<evidence type="ECO:0000256" key="5">
    <source>
        <dbReference type="ARBA" id="ARBA00023136"/>
    </source>
</evidence>
<dbReference type="PANTHER" id="PTHR30572">
    <property type="entry name" value="MEMBRANE COMPONENT OF TRANSPORTER-RELATED"/>
    <property type="match status" value="1"/>
</dbReference>
<comment type="caution">
    <text evidence="9">The sequence shown here is derived from an EMBL/GenBank/DDBJ whole genome shotgun (WGS) entry which is preliminary data.</text>
</comment>
<dbReference type="InterPro" id="IPR050250">
    <property type="entry name" value="Macrolide_Exporter_MacB"/>
</dbReference>
<accession>A0ABS1KW35</accession>
<sequence length="799" mass="88627">MIGSYIKTSGRSMLRNKLFSSINIVGLAISMSVGLIMIGVLVDISSYDKFHEKHDRIYRVISQRQHLGQDDGNFNATTSRRSARAIQETFAGIDDVAVLHRGFEGDMKVGEKVLPLTGFYANEGVLRVFSFPLLKGNPATALKAPFSVVLTELTARKLFGDDEPIGKTVIMNQDKAYTVTGVMKDVPKFSHMKFDMLGSMSTRDIAETASKNEWSWDNVWSTWVYLELPEQADLNAVQSRLNTLSRKEDPSTPNTHIQLALQPLDNIMTGENLNNQIGTILGSTLLWVFAGLSFVVILSACFNYTNLSVARSLRRSREVGIRKVIGALKHHVAMQFVMEAVIISVLSGVVAFVLFLLLRPYFINLQPDLQQLLVLEPSPFLVGCFFVFSIVVGLAAGIFPALFFSRINAIQVLKNATSVRLFRKVTLRKVLIVFQYSVSLMLITGTLIIFKEYKHFVSFDLGFSTANIINIRLQGNSAERLKKELRELPEVTDMAEAWLVTGIGHYAGEQVRNPHQPEDSALVYFNRVDEHYIPFLNLELLAGRNFMTRPDSSEEREVIVNQQVLKRFQLAEQNPQRAIGEVLHMAGKELKIIGVIKDFRYGKPGNNTPNEVMLRHAVKDAGMLHVKIAGGDNAATYARIESLWKKIDPVHTFSAKFYDDTIKESFSGISASVKLAGFVSLLAICIASMGLLGMVVFTTETRLKEISIRKVLGAGEGKLMFLLGRGFFMLLAIATFIAIPSTYLFCDAVLLKRMANPAPLGVGEGLVGVLSVMAIALVMIGSQTLKVARSNPAEVLKNE</sequence>
<organism evidence="9 10">
    <name type="scientific">Chryseolinea lacunae</name>
    <dbReference type="NCBI Taxonomy" id="2801331"/>
    <lineage>
        <taxon>Bacteria</taxon>
        <taxon>Pseudomonadati</taxon>
        <taxon>Bacteroidota</taxon>
        <taxon>Cytophagia</taxon>
        <taxon>Cytophagales</taxon>
        <taxon>Fulvivirgaceae</taxon>
        <taxon>Chryseolinea</taxon>
    </lineage>
</organism>
<dbReference type="Pfam" id="PF12704">
    <property type="entry name" value="MacB_PCD"/>
    <property type="match status" value="2"/>
</dbReference>
<evidence type="ECO:0000313" key="10">
    <source>
        <dbReference type="Proteomes" id="UP000613030"/>
    </source>
</evidence>
<gene>
    <name evidence="9" type="ORF">JI741_19575</name>
</gene>
<feature type="transmembrane region" description="Helical" evidence="6">
    <location>
        <begin position="759"/>
        <end position="780"/>
    </location>
</feature>
<dbReference type="InterPro" id="IPR025857">
    <property type="entry name" value="MacB_PCD"/>
</dbReference>
<feature type="domain" description="ABC3 transporter permease C-terminal" evidence="7">
    <location>
        <begin position="678"/>
        <end position="792"/>
    </location>
</feature>
<feature type="domain" description="MacB-like periplasmic core" evidence="8">
    <location>
        <begin position="440"/>
        <end position="633"/>
    </location>
</feature>
<evidence type="ECO:0000256" key="4">
    <source>
        <dbReference type="ARBA" id="ARBA00022989"/>
    </source>
</evidence>
<feature type="transmembrane region" description="Helical" evidence="6">
    <location>
        <begin position="675"/>
        <end position="698"/>
    </location>
</feature>